<dbReference type="EMBL" id="DUZY01000001">
    <property type="protein sequence ID" value="DAD24866.1"/>
    <property type="molecule type" value="Genomic_DNA"/>
</dbReference>
<name>A0A822Y0U2_NELNU</name>
<feature type="region of interest" description="Disordered" evidence="3">
    <location>
        <begin position="728"/>
        <end position="749"/>
    </location>
</feature>
<feature type="compositionally biased region" description="Polar residues" evidence="3">
    <location>
        <begin position="781"/>
        <end position="790"/>
    </location>
</feature>
<dbReference type="GO" id="GO:0030036">
    <property type="term" value="P:actin cytoskeleton organization"/>
    <property type="evidence" value="ECO:0007669"/>
    <property type="project" value="UniProtKB-UniRule"/>
</dbReference>
<dbReference type="GO" id="GO:0003779">
    <property type="term" value="F:actin binding"/>
    <property type="evidence" value="ECO:0007669"/>
    <property type="project" value="UniProtKB-UniRule"/>
</dbReference>
<feature type="compositionally biased region" description="Polar residues" evidence="3">
    <location>
        <begin position="912"/>
        <end position="922"/>
    </location>
</feature>
<keyword evidence="2" id="KW-0206">Cytoskeleton</keyword>
<comment type="similarity">
    <text evidence="1 2">Belongs to the SCAR/WAVE family.</text>
</comment>
<feature type="region of interest" description="Disordered" evidence="3">
    <location>
        <begin position="1063"/>
        <end position="1111"/>
    </location>
</feature>
<proteinExistence type="inferred from homology"/>
<feature type="compositionally biased region" description="Basic and acidic residues" evidence="3">
    <location>
        <begin position="769"/>
        <end position="778"/>
    </location>
</feature>
<feature type="compositionally biased region" description="Basic and acidic residues" evidence="3">
    <location>
        <begin position="568"/>
        <end position="579"/>
    </location>
</feature>
<feature type="region of interest" description="Disordered" evidence="3">
    <location>
        <begin position="175"/>
        <end position="208"/>
    </location>
</feature>
<dbReference type="AlphaFoldDB" id="A0A822Y0U2"/>
<evidence type="ECO:0000256" key="1">
    <source>
        <dbReference type="ARBA" id="ARBA00006993"/>
    </source>
</evidence>
<dbReference type="Gene3D" id="1.20.5.340">
    <property type="match status" value="1"/>
</dbReference>
<keyword evidence="2" id="KW-0009">Actin-binding</keyword>
<feature type="compositionally biased region" description="Basic and acidic residues" evidence="3">
    <location>
        <begin position="199"/>
        <end position="208"/>
    </location>
</feature>
<feature type="compositionally biased region" description="Polar residues" evidence="3">
    <location>
        <begin position="608"/>
        <end position="618"/>
    </location>
</feature>
<feature type="region of interest" description="Disordered" evidence="3">
    <location>
        <begin position="769"/>
        <end position="836"/>
    </location>
</feature>
<dbReference type="PANTHER" id="PTHR12902:SF33">
    <property type="entry name" value="PROTEIN SCAR3"/>
    <property type="match status" value="1"/>
</dbReference>
<dbReference type="PANTHER" id="PTHR12902">
    <property type="entry name" value="WASP-1"/>
    <property type="match status" value="1"/>
</dbReference>
<feature type="region of interest" description="Disordered" evidence="3">
    <location>
        <begin position="883"/>
        <end position="926"/>
    </location>
</feature>
<organism evidence="5 6">
    <name type="scientific">Nelumbo nucifera</name>
    <name type="common">Sacred lotus</name>
    <dbReference type="NCBI Taxonomy" id="4432"/>
    <lineage>
        <taxon>Eukaryota</taxon>
        <taxon>Viridiplantae</taxon>
        <taxon>Streptophyta</taxon>
        <taxon>Embryophyta</taxon>
        <taxon>Tracheophyta</taxon>
        <taxon>Spermatophyta</taxon>
        <taxon>Magnoliopsida</taxon>
        <taxon>Proteales</taxon>
        <taxon>Nelumbonaceae</taxon>
        <taxon>Nelumbo</taxon>
    </lineage>
</organism>
<evidence type="ECO:0000259" key="4">
    <source>
        <dbReference type="PROSITE" id="PS51082"/>
    </source>
</evidence>
<feature type="region of interest" description="Disordered" evidence="3">
    <location>
        <begin position="649"/>
        <end position="695"/>
    </location>
</feature>
<comment type="function">
    <text evidence="2">Involved in regulation of actin and microtubule organization. Part of a WAVE complex that activates the Arp2/3 complex.</text>
</comment>
<gene>
    <name evidence="5" type="ORF">HUJ06_026330</name>
</gene>
<feature type="compositionally biased region" description="Basic residues" evidence="3">
    <location>
        <begin position="184"/>
        <end position="198"/>
    </location>
</feature>
<feature type="compositionally biased region" description="Basic and acidic residues" evidence="3">
    <location>
        <begin position="739"/>
        <end position="749"/>
    </location>
</feature>
<reference evidence="5 6" key="1">
    <citation type="journal article" date="2020" name="Mol. Biol. Evol.">
        <title>Distinct Expression and Methylation Patterns for Genes with Different Fates following a Single Whole-Genome Duplication in Flowering Plants.</title>
        <authorList>
            <person name="Shi T."/>
            <person name="Rahmani R.S."/>
            <person name="Gugger P.F."/>
            <person name="Wang M."/>
            <person name="Li H."/>
            <person name="Zhang Y."/>
            <person name="Li Z."/>
            <person name="Wang Q."/>
            <person name="Van de Peer Y."/>
            <person name="Marchal K."/>
            <person name="Chen J."/>
        </authorList>
    </citation>
    <scope>NUCLEOTIDE SEQUENCE [LARGE SCALE GENOMIC DNA]</scope>
    <source>
        <tissue evidence="5">Leaf</tissue>
    </source>
</reference>
<evidence type="ECO:0000256" key="2">
    <source>
        <dbReference type="RuleBase" id="RU367034"/>
    </source>
</evidence>
<dbReference type="PROSITE" id="PS51082">
    <property type="entry name" value="WH2"/>
    <property type="match status" value="1"/>
</dbReference>
<sequence>MPLVRRQVRNEYGLGTPELYKAANKDDPKAILDGVAVSGLVGILRQLGDLAEFAGEVFHGLQEQVMATASRSHKIMVRVQHIEAALPPLEKSVMTQKSHIHFAYTTGLDWHANIQTEQNHLLNSDLPQFILDSYEECRDPPRLHLLDKFDAGGPGACLKRYSDPSYFKRAMANSELMNADKSQKDKKARKSKKKGSRRRNGEFPHTELISRRNGRTQFAPSNIYGKSSAANVISNFNMRSTSELGDQSFDLRTRSDYAECVSNGSPSMQTNEHKHSALSSSKLRMQSNDVHSSVVDEQDGVSDDDFLHVSVQGRSAPNSSSVMWYEKTEIVEPTGQPHDHIVDDQHEASELRPMNFDLNKLAKRSVSLENHDADGVSSGDENIIDGNRPDASFGNVDTGLFGIDTQDAGSVGNQLDEIGSEPDNYVDALNTMESETDTDIECQTKREVELPTSSSKNTEMEYGAGLLCEMTNQSSDSYDVDSHTASYCPPNKQLDKNFADMAPKKDMTCVQTPHIYTISSNAKVSEDTESCENINFVNVSRVNDFEVANDQFSLSSNIPNSQAPSSHKIMDSSKSKESQAEVSGGPSIQFWTNGGLLGLEPSKPPDFSISNIPSQNPICPTEDESHDLAINTVRHTSQMGGSFSKLDTLIKTPEHREKDPSSVGENYVSPNASSPTDLHPNQVAGVGNKYQKTDSSECLRSFHDDDTVKRKDSSELATKTECAVMTTGVESPGSSEVKAPTDETGKEKVKNASGVFSLGNRLLVNGFQRKESSVHGDTSKPAPSSKTDAVNFSEPPSHEQKKGQQGVTHPISPKGITKEKHHSGFPANSLPPSPPLEHMKISFHPTNGFETSKLRLKFPDGCHSNENIRDVIFASFHLLPEPDIPRRDTCSDSDNDTFCRSSPYMSEDLSPRSESNSEQWESGETRGSIDHKLCDALHRVSSAESISSSSQLGGASHGNIYPDCELKNLDTEDAMRPFHSGPSLDFPSFDAVSPPTNKQELRSGSEQKDLPESRSHNSQEPTPPPPPFPPVRCVINCHLDVVEAKEGPSSEAIVHPKNLDIVQSTTSQPLSAPPKPPSVKEATACPPNKKQGQQKLNGRKEVNQDGHVKEVDERDDLLHQIRTKSFNLRRTTPKKMSKLLQYWRRQMQYARLWEVTRKGMMIPGVTMTDFLEGLIHVIQAMFSHHCIFPLDVIR</sequence>
<evidence type="ECO:0000313" key="6">
    <source>
        <dbReference type="Proteomes" id="UP000607653"/>
    </source>
</evidence>
<feature type="compositionally biased region" description="Pro residues" evidence="3">
    <location>
        <begin position="1021"/>
        <end position="1030"/>
    </location>
</feature>
<keyword evidence="6" id="KW-1185">Reference proteome</keyword>
<feature type="compositionally biased region" description="Basic and acidic residues" evidence="3">
    <location>
        <begin position="1098"/>
        <end position="1111"/>
    </location>
</feature>
<comment type="subcellular location">
    <subcellularLocation>
        <location evidence="2">Cytoplasm</location>
        <location evidence="2">Cytoskeleton</location>
    </subcellularLocation>
</comment>
<dbReference type="Proteomes" id="UP000607653">
    <property type="component" value="Unassembled WGS sequence"/>
</dbReference>
<feature type="compositionally biased region" description="Basic and acidic residues" evidence="3">
    <location>
        <begin position="999"/>
        <end position="1017"/>
    </location>
</feature>
<feature type="domain" description="WH2" evidence="4">
    <location>
        <begin position="1113"/>
        <end position="1131"/>
    </location>
</feature>
<feature type="region of interest" description="Disordered" evidence="3">
    <location>
        <begin position="973"/>
        <end position="1031"/>
    </location>
</feature>
<feature type="region of interest" description="Disordered" evidence="3">
    <location>
        <begin position="555"/>
        <end position="587"/>
    </location>
</feature>
<accession>A0A822Y0U2</accession>
<feature type="compositionally biased region" description="Polar residues" evidence="3">
    <location>
        <begin position="555"/>
        <end position="565"/>
    </location>
</feature>
<evidence type="ECO:0000256" key="3">
    <source>
        <dbReference type="SAM" id="MobiDB-lite"/>
    </source>
</evidence>
<keyword evidence="2" id="KW-0963">Cytoplasm</keyword>
<dbReference type="InterPro" id="IPR003124">
    <property type="entry name" value="WH2_dom"/>
</dbReference>
<feature type="region of interest" description="Disordered" evidence="3">
    <location>
        <begin position="602"/>
        <end position="623"/>
    </location>
</feature>
<evidence type="ECO:0000313" key="5">
    <source>
        <dbReference type="EMBL" id="DAD24866.1"/>
    </source>
</evidence>
<dbReference type="GO" id="GO:0005856">
    <property type="term" value="C:cytoskeleton"/>
    <property type="evidence" value="ECO:0007669"/>
    <property type="project" value="UniProtKB-SubCell"/>
</dbReference>
<comment type="caution">
    <text evidence="5">The sequence shown here is derived from an EMBL/GenBank/DDBJ whole genome shotgun (WGS) entry which is preliminary data.</text>
</comment>
<dbReference type="Gene3D" id="6.10.280.150">
    <property type="match status" value="1"/>
</dbReference>
<dbReference type="InterPro" id="IPR028288">
    <property type="entry name" value="SCAR/WAVE_fam"/>
</dbReference>
<protein>
    <recommendedName>
        <fullName evidence="2">Protein SCAR</fullName>
    </recommendedName>
    <alternativeName>
        <fullName evidence="2">Protein WAVE</fullName>
    </alternativeName>
</protein>